<protein>
    <submittedName>
        <fullName evidence="2">Uncharacterized protein</fullName>
    </submittedName>
</protein>
<feature type="signal peptide" evidence="1">
    <location>
        <begin position="1"/>
        <end position="22"/>
    </location>
</feature>
<sequence length="189" mass="20668">MEGTIISIACFLTVLAFAGSQAVVECDSAFERLIDPLLVRTLKSVLPKKYSTKLGQDKDLVMQAKYKLASKLLARHLKNVNSGNYETQNFMYQTPQSMGLQLSSGKSSMCAQQEQAAAAAAAAAANIQIPFDSMRAISSGYPRMIDQQIQQAMLHQPGPFRCNGNLLAGERPNKCQAHCKTMVLPKIQQ</sequence>
<name>A0ABR1BFG8_POLSC</name>
<comment type="caution">
    <text evidence="2">The sequence shown here is derived from an EMBL/GenBank/DDBJ whole genome shotgun (WGS) entry which is preliminary data.</text>
</comment>
<evidence type="ECO:0000256" key="1">
    <source>
        <dbReference type="SAM" id="SignalP"/>
    </source>
</evidence>
<evidence type="ECO:0000313" key="3">
    <source>
        <dbReference type="Proteomes" id="UP001359485"/>
    </source>
</evidence>
<accession>A0ABR1BFG8</accession>
<feature type="chain" id="PRO_5047092752" evidence="1">
    <location>
        <begin position="23"/>
        <end position="189"/>
    </location>
</feature>
<dbReference type="Proteomes" id="UP001359485">
    <property type="component" value="Unassembled WGS sequence"/>
</dbReference>
<keyword evidence="1" id="KW-0732">Signal</keyword>
<reference evidence="2 3" key="1">
    <citation type="submission" date="2023-09" db="EMBL/GenBank/DDBJ databases">
        <title>Genomes of two closely related lineages of the louse Polyplax serrata with different host specificities.</title>
        <authorList>
            <person name="Martinu J."/>
            <person name="Tarabai H."/>
            <person name="Stefka J."/>
            <person name="Hypsa V."/>
        </authorList>
    </citation>
    <scope>NUCLEOTIDE SEQUENCE [LARGE SCALE GENOMIC DNA]</scope>
    <source>
        <strain evidence="2">98ZLc_SE</strain>
    </source>
</reference>
<proteinExistence type="predicted"/>
<evidence type="ECO:0000313" key="2">
    <source>
        <dbReference type="EMBL" id="KAK6642183.1"/>
    </source>
</evidence>
<organism evidence="2 3">
    <name type="scientific">Polyplax serrata</name>
    <name type="common">Common mouse louse</name>
    <dbReference type="NCBI Taxonomy" id="468196"/>
    <lineage>
        <taxon>Eukaryota</taxon>
        <taxon>Metazoa</taxon>
        <taxon>Ecdysozoa</taxon>
        <taxon>Arthropoda</taxon>
        <taxon>Hexapoda</taxon>
        <taxon>Insecta</taxon>
        <taxon>Pterygota</taxon>
        <taxon>Neoptera</taxon>
        <taxon>Paraneoptera</taxon>
        <taxon>Psocodea</taxon>
        <taxon>Troctomorpha</taxon>
        <taxon>Phthiraptera</taxon>
        <taxon>Anoplura</taxon>
        <taxon>Polyplacidae</taxon>
        <taxon>Polyplax</taxon>
    </lineage>
</organism>
<gene>
    <name evidence="2" type="ORF">RUM44_013906</name>
</gene>
<keyword evidence="3" id="KW-1185">Reference proteome</keyword>
<dbReference type="EMBL" id="JAWJWF010000001">
    <property type="protein sequence ID" value="KAK6642183.1"/>
    <property type="molecule type" value="Genomic_DNA"/>
</dbReference>